<proteinExistence type="predicted"/>
<dbReference type="GO" id="GO:0016020">
    <property type="term" value="C:membrane"/>
    <property type="evidence" value="ECO:0007669"/>
    <property type="project" value="UniProtKB-SubCell"/>
</dbReference>
<evidence type="ECO:0000256" key="4">
    <source>
        <dbReference type="ARBA" id="ARBA00023136"/>
    </source>
</evidence>
<gene>
    <name evidence="6" type="ordered locus">BMS_0954</name>
</gene>
<dbReference type="SUPFAM" id="SSF161084">
    <property type="entry name" value="MAPEG domain-like"/>
    <property type="match status" value="1"/>
</dbReference>
<keyword evidence="3 5" id="KW-1133">Transmembrane helix</keyword>
<dbReference type="EMBL" id="FQ312005">
    <property type="protein sequence ID" value="CBW25841.1"/>
    <property type="molecule type" value="Genomic_DNA"/>
</dbReference>
<organism evidence="6 7">
    <name type="scientific">Halobacteriovorax marinus (strain ATCC BAA-682 / DSM 15412 / SJ)</name>
    <name type="common">Bacteriovorax marinus</name>
    <dbReference type="NCBI Taxonomy" id="862908"/>
    <lineage>
        <taxon>Bacteria</taxon>
        <taxon>Pseudomonadati</taxon>
        <taxon>Bdellovibrionota</taxon>
        <taxon>Bacteriovoracia</taxon>
        <taxon>Bacteriovoracales</taxon>
        <taxon>Halobacteriovoraceae</taxon>
        <taxon>Halobacteriovorax</taxon>
    </lineage>
</organism>
<evidence type="ECO:0000256" key="1">
    <source>
        <dbReference type="ARBA" id="ARBA00004370"/>
    </source>
</evidence>
<dbReference type="InterPro" id="IPR023352">
    <property type="entry name" value="MAPEG-like_dom_sf"/>
</dbReference>
<dbReference type="Pfam" id="PF01124">
    <property type="entry name" value="MAPEG"/>
    <property type="match status" value="1"/>
</dbReference>
<protein>
    <submittedName>
        <fullName evidence="6">Membrane protein</fullName>
    </submittedName>
</protein>
<sequence length="140" mass="15968">MSNPQIIFVPCLILILLTFLVLNIMFNRRMRGLKKGEITPGHFKTYSTGQTEAVKTIQAQRNFSNLQEAPPLFYFLCLITFVTGNVTPLMMTLAWLFLASRIIHTLVHITTNKLPLRMLSFGAGWLILVLMSINLLIKFI</sequence>
<name>E1WXN5_HALMS</name>
<comment type="subcellular location">
    <subcellularLocation>
        <location evidence="1">Membrane</location>
    </subcellularLocation>
</comment>
<dbReference type="KEGG" id="bmx:BMS_0954"/>
<keyword evidence="7" id="KW-1185">Reference proteome</keyword>
<dbReference type="PATRIC" id="fig|862908.3.peg.908"/>
<evidence type="ECO:0000313" key="6">
    <source>
        <dbReference type="EMBL" id="CBW25841.1"/>
    </source>
</evidence>
<dbReference type="OrthoDB" id="5573101at2"/>
<evidence type="ECO:0000256" key="3">
    <source>
        <dbReference type="ARBA" id="ARBA00022989"/>
    </source>
</evidence>
<keyword evidence="2 5" id="KW-0812">Transmembrane</keyword>
<reference evidence="7" key="1">
    <citation type="journal article" date="2013" name="ISME J.">
        <title>A small predatory core genome in the divergent marine Bacteriovorax marinus SJ and the terrestrial Bdellovibrio bacteriovorus.</title>
        <authorList>
            <person name="Crossman L.C."/>
            <person name="Chen H."/>
            <person name="Cerdeno-Tarraga A.M."/>
            <person name="Brooks K."/>
            <person name="Quail M.A."/>
            <person name="Pineiro S.A."/>
            <person name="Hobley L."/>
            <person name="Sockett R.E."/>
            <person name="Bentley S.D."/>
            <person name="Parkhill J."/>
            <person name="Williams H.N."/>
            <person name="Stine O.C."/>
        </authorList>
    </citation>
    <scope>NUCLEOTIDE SEQUENCE [LARGE SCALE GENOMIC DNA]</scope>
    <source>
        <strain evidence="7">ATCC BAA-682 / DSM 15412 / SJ</strain>
    </source>
</reference>
<evidence type="ECO:0000256" key="2">
    <source>
        <dbReference type="ARBA" id="ARBA00022692"/>
    </source>
</evidence>
<dbReference type="RefSeq" id="WP_014243626.1">
    <property type="nucleotide sequence ID" value="NC_016620.1"/>
</dbReference>
<dbReference type="HOGENOM" id="CLU_129387_1_0_7"/>
<evidence type="ECO:0000256" key="5">
    <source>
        <dbReference type="SAM" id="Phobius"/>
    </source>
</evidence>
<evidence type="ECO:0000313" key="7">
    <source>
        <dbReference type="Proteomes" id="UP000008963"/>
    </source>
</evidence>
<keyword evidence="4 5" id="KW-0472">Membrane</keyword>
<dbReference type="Gene3D" id="1.20.120.550">
    <property type="entry name" value="Membrane associated eicosanoid/glutathione metabolism-like domain"/>
    <property type="match status" value="1"/>
</dbReference>
<feature type="transmembrane region" description="Helical" evidence="5">
    <location>
        <begin position="118"/>
        <end position="137"/>
    </location>
</feature>
<dbReference type="eggNOG" id="COG5331">
    <property type="taxonomic scope" value="Bacteria"/>
</dbReference>
<dbReference type="Proteomes" id="UP000008963">
    <property type="component" value="Chromosome"/>
</dbReference>
<feature type="transmembrane region" description="Helical" evidence="5">
    <location>
        <begin position="72"/>
        <end position="98"/>
    </location>
</feature>
<feature type="transmembrane region" description="Helical" evidence="5">
    <location>
        <begin position="6"/>
        <end position="26"/>
    </location>
</feature>
<dbReference type="AlphaFoldDB" id="E1WXN5"/>
<dbReference type="InterPro" id="IPR001129">
    <property type="entry name" value="Membr-assoc_MAPEG"/>
</dbReference>
<accession>E1WXN5</accession>